<dbReference type="InterPro" id="IPR050297">
    <property type="entry name" value="LipidA_mod_glycosyltrf_83"/>
</dbReference>
<evidence type="ECO:0000256" key="5">
    <source>
        <dbReference type="ARBA" id="ARBA00022692"/>
    </source>
</evidence>
<feature type="transmembrane region" description="Helical" evidence="8">
    <location>
        <begin position="392"/>
        <end position="410"/>
    </location>
</feature>
<dbReference type="InterPro" id="IPR038731">
    <property type="entry name" value="RgtA/B/C-like"/>
</dbReference>
<feature type="transmembrane region" description="Helical" evidence="8">
    <location>
        <begin position="67"/>
        <end position="86"/>
    </location>
</feature>
<keyword evidence="2" id="KW-1003">Cell membrane</keyword>
<evidence type="ECO:0000256" key="8">
    <source>
        <dbReference type="SAM" id="Phobius"/>
    </source>
</evidence>
<keyword evidence="6 8" id="KW-1133">Transmembrane helix</keyword>
<name>A0A838CTW4_9BACI</name>
<gene>
    <name evidence="10" type="ORF">H0266_10485</name>
</gene>
<keyword evidence="7 8" id="KW-0472">Membrane</keyword>
<evidence type="ECO:0000259" key="9">
    <source>
        <dbReference type="Pfam" id="PF13231"/>
    </source>
</evidence>
<evidence type="ECO:0000256" key="7">
    <source>
        <dbReference type="ARBA" id="ARBA00023136"/>
    </source>
</evidence>
<organism evidence="10 11">
    <name type="scientific">Halobacillus locisalis</name>
    <dbReference type="NCBI Taxonomy" id="220753"/>
    <lineage>
        <taxon>Bacteria</taxon>
        <taxon>Bacillati</taxon>
        <taxon>Bacillota</taxon>
        <taxon>Bacilli</taxon>
        <taxon>Bacillales</taxon>
        <taxon>Bacillaceae</taxon>
        <taxon>Halobacillus</taxon>
    </lineage>
</organism>
<dbReference type="Proteomes" id="UP000571017">
    <property type="component" value="Unassembled WGS sequence"/>
</dbReference>
<feature type="transmembrane region" description="Helical" evidence="8">
    <location>
        <begin position="218"/>
        <end position="234"/>
    </location>
</feature>
<dbReference type="Pfam" id="PF13231">
    <property type="entry name" value="PMT_2"/>
    <property type="match status" value="1"/>
</dbReference>
<evidence type="ECO:0000256" key="4">
    <source>
        <dbReference type="ARBA" id="ARBA00022679"/>
    </source>
</evidence>
<comment type="caution">
    <text evidence="10">The sequence shown here is derived from an EMBL/GenBank/DDBJ whole genome shotgun (WGS) entry which is preliminary data.</text>
</comment>
<dbReference type="EMBL" id="JACEFG010000002">
    <property type="protein sequence ID" value="MBA2175323.1"/>
    <property type="molecule type" value="Genomic_DNA"/>
</dbReference>
<evidence type="ECO:0000256" key="6">
    <source>
        <dbReference type="ARBA" id="ARBA00022989"/>
    </source>
</evidence>
<dbReference type="PANTHER" id="PTHR33908">
    <property type="entry name" value="MANNOSYLTRANSFERASE YKCB-RELATED"/>
    <property type="match status" value="1"/>
</dbReference>
<evidence type="ECO:0000256" key="2">
    <source>
        <dbReference type="ARBA" id="ARBA00022475"/>
    </source>
</evidence>
<feature type="transmembrane region" description="Helical" evidence="8">
    <location>
        <begin position="121"/>
        <end position="138"/>
    </location>
</feature>
<feature type="transmembrane region" description="Helical" evidence="8">
    <location>
        <begin position="269"/>
        <end position="289"/>
    </location>
</feature>
<dbReference type="RefSeq" id="WP_181472344.1">
    <property type="nucleotide sequence ID" value="NZ_JACEFG010000002.1"/>
</dbReference>
<feature type="transmembrane region" description="Helical" evidence="8">
    <location>
        <begin position="422"/>
        <end position="440"/>
    </location>
</feature>
<comment type="subcellular location">
    <subcellularLocation>
        <location evidence="1">Cell membrane</location>
        <topology evidence="1">Multi-pass membrane protein</topology>
    </subcellularLocation>
</comment>
<evidence type="ECO:0000256" key="1">
    <source>
        <dbReference type="ARBA" id="ARBA00004651"/>
    </source>
</evidence>
<dbReference type="GO" id="GO:0005886">
    <property type="term" value="C:plasma membrane"/>
    <property type="evidence" value="ECO:0007669"/>
    <property type="project" value="UniProtKB-SubCell"/>
</dbReference>
<feature type="transmembrane region" description="Helical" evidence="8">
    <location>
        <begin position="42"/>
        <end position="60"/>
    </location>
</feature>
<feature type="domain" description="Glycosyltransferase RgtA/B/C/D-like" evidence="9">
    <location>
        <begin position="131"/>
        <end position="271"/>
    </location>
</feature>
<protein>
    <submittedName>
        <fullName evidence="10">Glycosyltransferase family 39 protein</fullName>
    </submittedName>
</protein>
<feature type="transmembrane region" description="Helical" evidence="8">
    <location>
        <begin position="9"/>
        <end position="30"/>
    </location>
</feature>
<feature type="transmembrane region" description="Helical" evidence="8">
    <location>
        <begin position="180"/>
        <end position="211"/>
    </location>
</feature>
<dbReference type="GO" id="GO:0009103">
    <property type="term" value="P:lipopolysaccharide biosynthetic process"/>
    <property type="evidence" value="ECO:0007669"/>
    <property type="project" value="UniProtKB-ARBA"/>
</dbReference>
<evidence type="ECO:0000313" key="10">
    <source>
        <dbReference type="EMBL" id="MBA2175323.1"/>
    </source>
</evidence>
<feature type="transmembrane region" description="Helical" evidence="8">
    <location>
        <begin position="150"/>
        <end position="168"/>
    </location>
</feature>
<accession>A0A838CTW4</accession>
<dbReference type="GO" id="GO:0016763">
    <property type="term" value="F:pentosyltransferase activity"/>
    <property type="evidence" value="ECO:0007669"/>
    <property type="project" value="TreeGrafter"/>
</dbReference>
<keyword evidence="3" id="KW-0328">Glycosyltransferase</keyword>
<keyword evidence="5 8" id="KW-0812">Transmembrane</keyword>
<evidence type="ECO:0000256" key="3">
    <source>
        <dbReference type="ARBA" id="ARBA00022676"/>
    </source>
</evidence>
<reference evidence="10 11" key="1">
    <citation type="journal article" date="2004" name="Extremophiles">
        <title>Halobacillus locisalis sp. nov., a halophilic bacterium isolated from a marine solar saltern of the Yellow Sea in Korea.</title>
        <authorList>
            <person name="Yoon J.H."/>
            <person name="Kang K.H."/>
            <person name="Oh T.K."/>
            <person name="Park Y.H."/>
        </authorList>
    </citation>
    <scope>NUCLEOTIDE SEQUENCE [LARGE SCALE GENOMIC DNA]</scope>
    <source>
        <strain evidence="10 11">KCTC 3788</strain>
    </source>
</reference>
<keyword evidence="11" id="KW-1185">Reference proteome</keyword>
<feature type="transmembrane region" description="Helical" evidence="8">
    <location>
        <begin position="240"/>
        <end position="257"/>
    </location>
</feature>
<evidence type="ECO:0000313" key="11">
    <source>
        <dbReference type="Proteomes" id="UP000571017"/>
    </source>
</evidence>
<keyword evidence="4 10" id="KW-0808">Transferase</keyword>
<dbReference type="AlphaFoldDB" id="A0A838CTW4"/>
<feature type="transmembrane region" description="Helical" evidence="8">
    <location>
        <begin position="446"/>
        <end position="466"/>
    </location>
</feature>
<sequence>MINKYFKLFCAFVILTFGLIYMGAGVYFNWLSFDELYVRPDLLIGLGSIAAMALTYLLTSQKLSTRVFIISLLGVSFLVRILWVLYVPAQPVSDFYILHRASMSASEGNFAFMESDYFQRWVYQLGFVMYQAFLLFIFGDQLFPLQLINILLSCATVFIVYKIGVQLFNERVGRLSGIVYTFYLPTIIMTSLLTNQILATFLFYLGAYLLVRHFEKSTWVWAVIGVLFAFGHIIRPLGPFVLLATGLFIFVVFMLGKRLREALFSAGKLAGVIATYSLVLFIVSQSLMLSGVSDYPLENRDPLWKFVIGLNHETSGTYSDSDLKLLNQYEGEERVEKERELIEERLEDPSRLVELFRDKFEMMWANLDASVIWGYGDRNENVKERLFQLEKAMYFPLFLYGGLGILGLFVVLKRNAQDPKQLALFFVLFIIGYAMIHLLIEIQTRYRFVLMPSLIVIQSYGVYMLYEGINKLKSRIDSRKVE</sequence>
<dbReference type="PANTHER" id="PTHR33908:SF11">
    <property type="entry name" value="MEMBRANE PROTEIN"/>
    <property type="match status" value="1"/>
</dbReference>
<proteinExistence type="predicted"/>